<feature type="region of interest" description="Disordered" evidence="5">
    <location>
        <begin position="309"/>
        <end position="348"/>
    </location>
</feature>
<dbReference type="InParanoid" id="A0A3N4KYI6"/>
<reference evidence="7 8" key="1">
    <citation type="journal article" date="2018" name="Nat. Ecol. Evol.">
        <title>Pezizomycetes genomes reveal the molecular basis of ectomycorrhizal truffle lifestyle.</title>
        <authorList>
            <person name="Murat C."/>
            <person name="Payen T."/>
            <person name="Noel B."/>
            <person name="Kuo A."/>
            <person name="Morin E."/>
            <person name="Chen J."/>
            <person name="Kohler A."/>
            <person name="Krizsan K."/>
            <person name="Balestrini R."/>
            <person name="Da Silva C."/>
            <person name="Montanini B."/>
            <person name="Hainaut M."/>
            <person name="Levati E."/>
            <person name="Barry K.W."/>
            <person name="Belfiori B."/>
            <person name="Cichocki N."/>
            <person name="Clum A."/>
            <person name="Dockter R.B."/>
            <person name="Fauchery L."/>
            <person name="Guy J."/>
            <person name="Iotti M."/>
            <person name="Le Tacon F."/>
            <person name="Lindquist E.A."/>
            <person name="Lipzen A."/>
            <person name="Malagnac F."/>
            <person name="Mello A."/>
            <person name="Molinier V."/>
            <person name="Miyauchi S."/>
            <person name="Poulain J."/>
            <person name="Riccioni C."/>
            <person name="Rubini A."/>
            <person name="Sitrit Y."/>
            <person name="Splivallo R."/>
            <person name="Traeger S."/>
            <person name="Wang M."/>
            <person name="Zifcakova L."/>
            <person name="Wipf D."/>
            <person name="Zambonelli A."/>
            <person name="Paolocci F."/>
            <person name="Nowrousian M."/>
            <person name="Ottonello S."/>
            <person name="Baldrian P."/>
            <person name="Spatafora J.W."/>
            <person name="Henrissat B."/>
            <person name="Nagy L.G."/>
            <person name="Aury J.M."/>
            <person name="Wincker P."/>
            <person name="Grigoriev I.V."/>
            <person name="Bonfante P."/>
            <person name="Martin F.M."/>
        </authorList>
    </citation>
    <scope>NUCLEOTIDE SEQUENCE [LARGE SCALE GENOMIC DNA]</scope>
    <source>
        <strain evidence="7 8">CCBAS932</strain>
    </source>
</reference>
<dbReference type="OrthoDB" id="2392202at2759"/>
<dbReference type="GO" id="GO:0004525">
    <property type="term" value="F:ribonuclease III activity"/>
    <property type="evidence" value="ECO:0007669"/>
    <property type="project" value="InterPro"/>
</dbReference>
<dbReference type="SUPFAM" id="SSF69065">
    <property type="entry name" value="RNase III domain-like"/>
    <property type="match status" value="1"/>
</dbReference>
<dbReference type="PANTHER" id="PTHR11207:SF0">
    <property type="entry name" value="RIBONUCLEASE 3"/>
    <property type="match status" value="1"/>
</dbReference>
<dbReference type="STRING" id="1392247.A0A3N4KYI6"/>
<keyword evidence="3" id="KW-0378">Hydrolase</keyword>
<dbReference type="GO" id="GO:0034475">
    <property type="term" value="P:U4 snRNA 3'-end processing"/>
    <property type="evidence" value="ECO:0007669"/>
    <property type="project" value="TreeGrafter"/>
</dbReference>
<dbReference type="GO" id="GO:0003723">
    <property type="term" value="F:RNA binding"/>
    <property type="evidence" value="ECO:0007669"/>
    <property type="project" value="UniProtKB-KW"/>
</dbReference>
<evidence type="ECO:0000256" key="1">
    <source>
        <dbReference type="ARBA" id="ARBA00022722"/>
    </source>
</evidence>
<dbReference type="Proteomes" id="UP000277580">
    <property type="component" value="Unassembled WGS sequence"/>
</dbReference>
<dbReference type="PROSITE" id="PS50142">
    <property type="entry name" value="RNASE_3_2"/>
    <property type="match status" value="1"/>
</dbReference>
<feature type="compositionally biased region" description="Low complexity" evidence="5">
    <location>
        <begin position="147"/>
        <end position="164"/>
    </location>
</feature>
<evidence type="ECO:0000256" key="4">
    <source>
        <dbReference type="ARBA" id="ARBA00022884"/>
    </source>
</evidence>
<keyword evidence="2" id="KW-0255">Endonuclease</keyword>
<feature type="compositionally biased region" description="Low complexity" evidence="5">
    <location>
        <begin position="184"/>
        <end position="196"/>
    </location>
</feature>
<feature type="region of interest" description="Disordered" evidence="5">
    <location>
        <begin position="1"/>
        <end position="98"/>
    </location>
</feature>
<feature type="compositionally biased region" description="Basic and acidic residues" evidence="5">
    <location>
        <begin position="42"/>
        <end position="63"/>
    </location>
</feature>
<gene>
    <name evidence="7" type="ORF">P167DRAFT_603127</name>
</gene>
<feature type="compositionally biased region" description="Basic and acidic residues" evidence="5">
    <location>
        <begin position="336"/>
        <end position="345"/>
    </location>
</feature>
<name>A0A3N4KYI6_9PEZI</name>
<protein>
    <submittedName>
        <fullName evidence="7">Ribonuclease III</fullName>
    </submittedName>
</protein>
<dbReference type="GO" id="GO:0005654">
    <property type="term" value="C:nucleoplasm"/>
    <property type="evidence" value="ECO:0007669"/>
    <property type="project" value="TreeGrafter"/>
</dbReference>
<keyword evidence="8" id="KW-1185">Reference proteome</keyword>
<dbReference type="PANTHER" id="PTHR11207">
    <property type="entry name" value="RIBONUCLEASE III"/>
    <property type="match status" value="1"/>
</dbReference>
<evidence type="ECO:0000256" key="3">
    <source>
        <dbReference type="ARBA" id="ARBA00022801"/>
    </source>
</evidence>
<evidence type="ECO:0000313" key="8">
    <source>
        <dbReference type="Proteomes" id="UP000277580"/>
    </source>
</evidence>
<sequence length="542" mass="59526">MKHRDNNAMGKSKKRKHEDSDAITLVGPHSHKESGHKKSKKEKASKTSKEVKEVKQHKPKDAEPPAPKAVALPSPRRTPTAVASSQTGGSSNETVAEQFDNFRRTLKTLLSTKSDIPELRGALGDRKSNFLAALRTMKTSGDLPWLSSPSTSDLSSHSDSGSSDSDSDGEKEADNDSSPPPKALPKALPKTPSLSLGRPATLSAPTLNWPPPLPEVKNHKLRQQAFTHKSFIKGEEVSIPGTENRHYERLEFLGDSYLQSIASHILYDYFPTHREGSLSEMRQSLVANRPLSTYATLYKFHLRIREGKGQENTSPVMLPSALPSTSSGPESPESEPLDKEKEKAPTETNKTLADCFEAYIAALVLDDPVHGVQTAREWLEKLYAPKLAEFAKQYNIAPIDKMAKQTLNTIAGGSRVSIEYRWDGKYGGNKGGYSIEVYLTGWGFKERLIGRGWATNKNDAALRAAMNVIADKEFCDEMARVRLAVLGPKPPTTNPRIRKNPSTSTPTPPPAAIPSSSSGPPQRVKHTKRPVARNADELNYDD</sequence>
<dbReference type="FunCoup" id="A0A3N4KYI6">
    <property type="interactions" value="243"/>
</dbReference>
<keyword evidence="1" id="KW-0540">Nuclease</keyword>
<evidence type="ECO:0000313" key="7">
    <source>
        <dbReference type="EMBL" id="RPB15606.1"/>
    </source>
</evidence>
<dbReference type="PROSITE" id="PS00517">
    <property type="entry name" value="RNASE_3_1"/>
    <property type="match status" value="1"/>
</dbReference>
<keyword evidence="4" id="KW-0694">RNA-binding</keyword>
<evidence type="ECO:0000256" key="5">
    <source>
        <dbReference type="SAM" id="MobiDB-lite"/>
    </source>
</evidence>
<dbReference type="GO" id="GO:0006364">
    <property type="term" value="P:rRNA processing"/>
    <property type="evidence" value="ECO:0007669"/>
    <property type="project" value="TreeGrafter"/>
</dbReference>
<dbReference type="InterPro" id="IPR014720">
    <property type="entry name" value="dsRBD_dom"/>
</dbReference>
<accession>A0A3N4KYI6</accession>
<dbReference type="AlphaFoldDB" id="A0A3N4KYI6"/>
<evidence type="ECO:0000256" key="2">
    <source>
        <dbReference type="ARBA" id="ARBA00022759"/>
    </source>
</evidence>
<dbReference type="SMART" id="SM00535">
    <property type="entry name" value="RIBOc"/>
    <property type="match status" value="1"/>
</dbReference>
<dbReference type="GO" id="GO:0006369">
    <property type="term" value="P:termination of RNA polymerase II transcription"/>
    <property type="evidence" value="ECO:0007669"/>
    <property type="project" value="TreeGrafter"/>
</dbReference>
<evidence type="ECO:0000259" key="6">
    <source>
        <dbReference type="PROSITE" id="PS50142"/>
    </source>
</evidence>
<feature type="region of interest" description="Disordered" evidence="5">
    <location>
        <begin position="486"/>
        <end position="542"/>
    </location>
</feature>
<feature type="compositionally biased region" description="Polar residues" evidence="5">
    <location>
        <begin position="81"/>
        <end position="95"/>
    </location>
</feature>
<dbReference type="InterPro" id="IPR000999">
    <property type="entry name" value="RNase_III_dom"/>
</dbReference>
<feature type="region of interest" description="Disordered" evidence="5">
    <location>
        <begin position="140"/>
        <end position="216"/>
    </location>
</feature>
<dbReference type="Pfam" id="PF00636">
    <property type="entry name" value="Ribonuclease_3"/>
    <property type="match status" value="1"/>
</dbReference>
<organism evidence="7 8">
    <name type="scientific">Morchella conica CCBAS932</name>
    <dbReference type="NCBI Taxonomy" id="1392247"/>
    <lineage>
        <taxon>Eukaryota</taxon>
        <taxon>Fungi</taxon>
        <taxon>Dikarya</taxon>
        <taxon>Ascomycota</taxon>
        <taxon>Pezizomycotina</taxon>
        <taxon>Pezizomycetes</taxon>
        <taxon>Pezizales</taxon>
        <taxon>Morchellaceae</taxon>
        <taxon>Morchella</taxon>
    </lineage>
</organism>
<dbReference type="Pfam" id="PF00035">
    <property type="entry name" value="dsrm"/>
    <property type="match status" value="1"/>
</dbReference>
<feature type="domain" description="RNase III" evidence="6">
    <location>
        <begin position="216"/>
        <end position="368"/>
    </location>
</feature>
<dbReference type="Gene3D" id="3.30.160.20">
    <property type="match status" value="1"/>
</dbReference>
<dbReference type="Gene3D" id="1.10.1520.10">
    <property type="entry name" value="Ribonuclease III domain"/>
    <property type="match status" value="1"/>
</dbReference>
<dbReference type="InterPro" id="IPR036389">
    <property type="entry name" value="RNase_III_sf"/>
</dbReference>
<dbReference type="CDD" id="cd00593">
    <property type="entry name" value="RIBOc"/>
    <property type="match status" value="1"/>
</dbReference>
<dbReference type="EMBL" id="ML119112">
    <property type="protein sequence ID" value="RPB15606.1"/>
    <property type="molecule type" value="Genomic_DNA"/>
</dbReference>
<proteinExistence type="predicted"/>